<evidence type="ECO:0000313" key="2">
    <source>
        <dbReference type="EMBL" id="EMF53408.1"/>
    </source>
</evidence>
<dbReference type="Proteomes" id="UP000030760">
    <property type="component" value="Unassembled WGS sequence"/>
</dbReference>
<dbReference type="AlphaFoldDB" id="M3EW89"/>
<organism evidence="2 3">
    <name type="scientific">Streptomyces bottropensis ATCC 25435</name>
    <dbReference type="NCBI Taxonomy" id="1054862"/>
    <lineage>
        <taxon>Bacteria</taxon>
        <taxon>Bacillati</taxon>
        <taxon>Actinomycetota</taxon>
        <taxon>Actinomycetes</taxon>
        <taxon>Kitasatosporales</taxon>
        <taxon>Streptomycetaceae</taxon>
        <taxon>Streptomyces</taxon>
    </lineage>
</organism>
<sequence length="185" mass="19914">MGDHGHRAPDPAALEVRPRAPPAPGRLPEQHDTAARVAREDVDAAVGAHTRWGRPACDPVRMDAPLLVIVDAANVIGSVPDGWWRDRRGAAERLRDRLARDGVPGRQEPVELVMVVEGAARGVDPVPGVRVEAAPRSGDDRIVELVAEEARDRACLVVTADRELRRRVGELGAEVTGPRAVRGES</sequence>
<proteinExistence type="predicted"/>
<evidence type="ECO:0000256" key="1">
    <source>
        <dbReference type="SAM" id="MobiDB-lite"/>
    </source>
</evidence>
<accession>M3EW89</accession>
<gene>
    <name evidence="2" type="ORF">SBD_4952</name>
</gene>
<evidence type="ECO:0000313" key="3">
    <source>
        <dbReference type="Proteomes" id="UP000030760"/>
    </source>
</evidence>
<name>M3EW89_9ACTN</name>
<protein>
    <recommendedName>
        <fullName evidence="4">NTP pyrophosphohydrolase</fullName>
    </recommendedName>
</protein>
<feature type="region of interest" description="Disordered" evidence="1">
    <location>
        <begin position="1"/>
        <end position="33"/>
    </location>
</feature>
<dbReference type="EMBL" id="KB405089">
    <property type="protein sequence ID" value="EMF53408.1"/>
    <property type="molecule type" value="Genomic_DNA"/>
</dbReference>
<evidence type="ECO:0008006" key="4">
    <source>
        <dbReference type="Google" id="ProtNLM"/>
    </source>
</evidence>
<reference evidence="3" key="1">
    <citation type="journal article" date="2013" name="Genome Announc.">
        <title>Draft Genome Sequence of Streptomyces bottropensis ATCC 25435, a Bottromycin-Producing Actinomycete.</title>
        <authorList>
            <person name="Zhang H."/>
            <person name="Zhou W."/>
            <person name="Zhuang Y."/>
            <person name="Liang X."/>
            <person name="Liu T."/>
        </authorList>
    </citation>
    <scope>NUCLEOTIDE SEQUENCE [LARGE SCALE GENOMIC DNA]</scope>
    <source>
        <strain evidence="3">ATCC 25435</strain>
    </source>
</reference>